<dbReference type="Proteomes" id="UP001569963">
    <property type="component" value="Unassembled WGS sequence"/>
</dbReference>
<feature type="transmembrane region" description="Helical" evidence="6">
    <location>
        <begin position="304"/>
        <end position="327"/>
    </location>
</feature>
<feature type="transmembrane region" description="Helical" evidence="6">
    <location>
        <begin position="215"/>
        <end position="239"/>
    </location>
</feature>
<feature type="transmembrane region" description="Helical" evidence="6">
    <location>
        <begin position="20"/>
        <end position="38"/>
    </location>
</feature>
<comment type="caution">
    <text evidence="8">The sequence shown here is derived from an EMBL/GenBank/DDBJ whole genome shotgun (WGS) entry which is preliminary data.</text>
</comment>
<feature type="transmembrane region" description="Helical" evidence="6">
    <location>
        <begin position="279"/>
        <end position="298"/>
    </location>
</feature>
<evidence type="ECO:0000259" key="7">
    <source>
        <dbReference type="PROSITE" id="PS50850"/>
    </source>
</evidence>
<evidence type="ECO:0000256" key="4">
    <source>
        <dbReference type="ARBA" id="ARBA00023136"/>
    </source>
</evidence>
<dbReference type="InterPro" id="IPR036259">
    <property type="entry name" value="MFS_trans_sf"/>
</dbReference>
<feature type="transmembrane region" description="Helical" evidence="6">
    <location>
        <begin position="245"/>
        <end position="267"/>
    </location>
</feature>
<evidence type="ECO:0000256" key="1">
    <source>
        <dbReference type="ARBA" id="ARBA00004651"/>
    </source>
</evidence>
<dbReference type="Pfam" id="PF07690">
    <property type="entry name" value="MFS_1"/>
    <property type="match status" value="2"/>
</dbReference>
<dbReference type="PANTHER" id="PTHR43683:SF1">
    <property type="entry name" value="MULTIDRUG EFFLUX PROTEIN YFMO"/>
    <property type="match status" value="1"/>
</dbReference>
<proteinExistence type="predicted"/>
<dbReference type="PRINTS" id="PR01035">
    <property type="entry name" value="TCRTETA"/>
</dbReference>
<keyword evidence="3 6" id="KW-1133">Transmembrane helix</keyword>
<keyword evidence="2 6" id="KW-0812">Transmembrane</keyword>
<dbReference type="InterPro" id="IPR001958">
    <property type="entry name" value="Tet-R_TetA/multi-R_MdtG-like"/>
</dbReference>
<dbReference type="RefSeq" id="WP_371953650.1">
    <property type="nucleotide sequence ID" value="NZ_JAXCEI010000016.1"/>
</dbReference>
<dbReference type="CDD" id="cd17474">
    <property type="entry name" value="MFS_YfmO_like"/>
    <property type="match status" value="1"/>
</dbReference>
<organism evidence="8 9">
    <name type="scientific">Actinomadura monticuli</name>
    <dbReference type="NCBI Taxonomy" id="3097367"/>
    <lineage>
        <taxon>Bacteria</taxon>
        <taxon>Bacillati</taxon>
        <taxon>Actinomycetota</taxon>
        <taxon>Actinomycetes</taxon>
        <taxon>Streptosporangiales</taxon>
        <taxon>Thermomonosporaceae</taxon>
        <taxon>Actinomadura</taxon>
    </lineage>
</organism>
<dbReference type="SUPFAM" id="SSF103473">
    <property type="entry name" value="MFS general substrate transporter"/>
    <property type="match status" value="1"/>
</dbReference>
<evidence type="ECO:0000256" key="5">
    <source>
        <dbReference type="SAM" id="MobiDB-lite"/>
    </source>
</evidence>
<keyword evidence="4 6" id="KW-0472">Membrane</keyword>
<evidence type="ECO:0000313" key="9">
    <source>
        <dbReference type="Proteomes" id="UP001569963"/>
    </source>
</evidence>
<comment type="subcellular location">
    <subcellularLocation>
        <location evidence="1">Cell membrane</location>
        <topology evidence="1">Multi-pass membrane protein</topology>
    </subcellularLocation>
</comment>
<keyword evidence="9" id="KW-1185">Reference proteome</keyword>
<feature type="transmembrane region" description="Helical" evidence="6">
    <location>
        <begin position="89"/>
        <end position="113"/>
    </location>
</feature>
<evidence type="ECO:0000256" key="3">
    <source>
        <dbReference type="ARBA" id="ARBA00022989"/>
    </source>
</evidence>
<dbReference type="InterPro" id="IPR011701">
    <property type="entry name" value="MFS"/>
</dbReference>
<dbReference type="EMBL" id="JAXCEI010000016">
    <property type="protein sequence ID" value="MFA1543147.1"/>
    <property type="molecule type" value="Genomic_DNA"/>
</dbReference>
<feature type="domain" description="Major facilitator superfamily (MFS) profile" evidence="7">
    <location>
        <begin position="20"/>
        <end position="391"/>
    </location>
</feature>
<feature type="region of interest" description="Disordered" evidence="5">
    <location>
        <begin position="401"/>
        <end position="425"/>
    </location>
</feature>
<dbReference type="PANTHER" id="PTHR43683">
    <property type="entry name" value="MULTIDRUG EFFLUX PROTEIN YFMO"/>
    <property type="match status" value="1"/>
</dbReference>
<evidence type="ECO:0000313" key="8">
    <source>
        <dbReference type="EMBL" id="MFA1543147.1"/>
    </source>
</evidence>
<dbReference type="Gene3D" id="1.20.1250.20">
    <property type="entry name" value="MFS general substrate transporter like domains"/>
    <property type="match status" value="1"/>
</dbReference>
<dbReference type="InterPro" id="IPR053200">
    <property type="entry name" value="YfmO-like"/>
</dbReference>
<reference evidence="8 9" key="1">
    <citation type="submission" date="2023-11" db="EMBL/GenBank/DDBJ databases">
        <title>Actinomadura monticuli sp. nov., isolated from volcanic ash.</title>
        <authorList>
            <person name="Lee S.D."/>
            <person name="Yang H."/>
            <person name="Kim I.S."/>
        </authorList>
    </citation>
    <scope>NUCLEOTIDE SEQUENCE [LARGE SCALE GENOMIC DNA]</scope>
    <source>
        <strain evidence="8 9">DLS-62</strain>
    </source>
</reference>
<accession>A0ABV4QKT8</accession>
<feature type="transmembrane region" description="Helical" evidence="6">
    <location>
        <begin position="339"/>
        <end position="359"/>
    </location>
</feature>
<evidence type="ECO:0000256" key="6">
    <source>
        <dbReference type="SAM" id="Phobius"/>
    </source>
</evidence>
<sequence>MRSVTEGRAAAQSPFRQPKAVWAVAFACVISFMGIGLVDPILPAISEDLNASPSQVTLLFTSYLVVTAVAMLVTGFVSSRIGAKRTLIAGLALIVVFSALAGTSGSIGGIIGFRAGWGLGNALFIATSLAVIVSSASGGLGGAIIAYESALGLGIAVGPLLGGVLGDISWRGPFYGVAALMALALLATAVLVRPQPRPARRTSIADPLKALRHRGLLVMSLTALCYNWGFFTVLGYAPFPMELSAMRLGLVFTAWGLLVAVFAVFGAPRLQRRFGLARTLYGNLALFAVNVAVIAVFVDSRAVLVAAVIVAGVFIGVNNTVTTQAVMMVAPVERPVASAAYGFVRFIGGGLAPYAAGRLVEHTNIHVPFAIGAGVVVLGIAILTLGHRDLVNAERAQAEVDAHARRGEPGAEITEAAETGSGSGS</sequence>
<feature type="transmembrane region" description="Helical" evidence="6">
    <location>
        <begin position="119"/>
        <end position="143"/>
    </location>
</feature>
<feature type="transmembrane region" description="Helical" evidence="6">
    <location>
        <begin position="365"/>
        <end position="385"/>
    </location>
</feature>
<name>A0ABV4QKT8_9ACTN</name>
<feature type="transmembrane region" description="Helical" evidence="6">
    <location>
        <begin position="150"/>
        <end position="168"/>
    </location>
</feature>
<dbReference type="PROSITE" id="PS50850">
    <property type="entry name" value="MFS"/>
    <property type="match status" value="1"/>
</dbReference>
<evidence type="ECO:0000256" key="2">
    <source>
        <dbReference type="ARBA" id="ARBA00022692"/>
    </source>
</evidence>
<protein>
    <submittedName>
        <fullName evidence="8">MFS transporter</fullName>
    </submittedName>
</protein>
<gene>
    <name evidence="8" type="ORF">SM611_29815</name>
</gene>
<feature type="transmembrane region" description="Helical" evidence="6">
    <location>
        <begin position="58"/>
        <end position="77"/>
    </location>
</feature>
<dbReference type="InterPro" id="IPR020846">
    <property type="entry name" value="MFS_dom"/>
</dbReference>
<feature type="transmembrane region" description="Helical" evidence="6">
    <location>
        <begin position="174"/>
        <end position="194"/>
    </location>
</feature>